<dbReference type="EMBL" id="BK032510">
    <property type="protein sequence ID" value="DAF44090.1"/>
    <property type="molecule type" value="Genomic_DNA"/>
</dbReference>
<protein>
    <submittedName>
        <fullName evidence="2">Uncharacterized protein</fullName>
    </submittedName>
</protein>
<evidence type="ECO:0000256" key="1">
    <source>
        <dbReference type="SAM" id="Phobius"/>
    </source>
</evidence>
<organism evidence="2">
    <name type="scientific">Myoviridae sp. ctNQV2</name>
    <dbReference type="NCBI Taxonomy" id="2827683"/>
    <lineage>
        <taxon>Viruses</taxon>
        <taxon>Duplodnaviria</taxon>
        <taxon>Heunggongvirae</taxon>
        <taxon>Uroviricota</taxon>
        <taxon>Caudoviricetes</taxon>
    </lineage>
</organism>
<keyword evidence="1" id="KW-1133">Transmembrane helix</keyword>
<feature type="transmembrane region" description="Helical" evidence="1">
    <location>
        <begin position="142"/>
        <end position="163"/>
    </location>
</feature>
<accession>A0A8S5S098</accession>
<name>A0A8S5S098_9CAUD</name>
<feature type="transmembrane region" description="Helical" evidence="1">
    <location>
        <begin position="45"/>
        <end position="65"/>
    </location>
</feature>
<evidence type="ECO:0000313" key="2">
    <source>
        <dbReference type="EMBL" id="DAF44090.1"/>
    </source>
</evidence>
<reference evidence="2" key="1">
    <citation type="journal article" date="2021" name="Proc. Natl. Acad. Sci. U.S.A.">
        <title>A Catalog of Tens of Thousands of Viruses from Human Metagenomes Reveals Hidden Associations with Chronic Diseases.</title>
        <authorList>
            <person name="Tisza M.J."/>
            <person name="Buck C.B."/>
        </authorList>
    </citation>
    <scope>NUCLEOTIDE SEQUENCE</scope>
    <source>
        <strain evidence="2">CtNQV2</strain>
    </source>
</reference>
<keyword evidence="1" id="KW-0472">Membrane</keyword>
<proteinExistence type="predicted"/>
<feature type="transmembrane region" description="Helical" evidence="1">
    <location>
        <begin position="72"/>
        <end position="90"/>
    </location>
</feature>
<feature type="transmembrane region" description="Helical" evidence="1">
    <location>
        <begin position="110"/>
        <end position="135"/>
    </location>
</feature>
<keyword evidence="1" id="KW-0812">Transmembrane</keyword>
<sequence>MIDLLLLSLSIFIVYLSYTLFSIKMMPISLSDTYYQLEKVGKPKWLFQLCMFLASALLLPCWLVISPENIQFLAFLGCGGLLFVSVAPAFKLPLEGPVHYVSAYISGGCAVLWVLWVGLWYIPVSLLVVALLLTFIKYKKQVAFLLELVAIISVFISLLMMYYK</sequence>